<dbReference type="SUPFAM" id="SSF52540">
    <property type="entry name" value="P-loop containing nucleoside triphosphate hydrolases"/>
    <property type="match status" value="1"/>
</dbReference>
<dbReference type="NCBIfam" id="TIGR00614">
    <property type="entry name" value="recQ_fam"/>
    <property type="match status" value="1"/>
</dbReference>
<dbReference type="GO" id="GO:0046872">
    <property type="term" value="F:metal ion binding"/>
    <property type="evidence" value="ECO:0007669"/>
    <property type="project" value="UniProtKB-KW"/>
</dbReference>
<dbReference type="CDD" id="cd18794">
    <property type="entry name" value="SF2_C_RecQ"/>
    <property type="match status" value="1"/>
</dbReference>
<organism evidence="13 14">
    <name type="scientific">Methanoculleus taiwanensis</name>
    <dbReference type="NCBI Taxonomy" id="1550565"/>
    <lineage>
        <taxon>Archaea</taxon>
        <taxon>Methanobacteriati</taxon>
        <taxon>Methanobacteriota</taxon>
        <taxon>Stenosarchaea group</taxon>
        <taxon>Methanomicrobia</taxon>
        <taxon>Methanomicrobiales</taxon>
        <taxon>Methanomicrobiaceae</taxon>
        <taxon>Methanoculleus</taxon>
    </lineage>
</organism>
<evidence type="ECO:0000256" key="7">
    <source>
        <dbReference type="ARBA" id="ARBA00023125"/>
    </source>
</evidence>
<gene>
    <name evidence="13" type="ORF">ABH15_10795</name>
</gene>
<evidence type="ECO:0000256" key="3">
    <source>
        <dbReference type="ARBA" id="ARBA00022741"/>
    </source>
</evidence>
<dbReference type="GO" id="GO:0043138">
    <property type="term" value="F:3'-5' DNA helicase activity"/>
    <property type="evidence" value="ECO:0007669"/>
    <property type="project" value="UniProtKB-EC"/>
</dbReference>
<evidence type="ECO:0000256" key="4">
    <source>
        <dbReference type="ARBA" id="ARBA00022801"/>
    </source>
</evidence>
<evidence type="ECO:0000256" key="2">
    <source>
        <dbReference type="ARBA" id="ARBA00022723"/>
    </source>
</evidence>
<proteinExistence type="inferred from homology"/>
<reference evidence="13 14" key="1">
    <citation type="journal article" date="2015" name="Int. J. Syst. Evol. Microbiol.">
        <title>Methanoculleus taiwanensis sp. nov., a methanogen isolated from deep marine sediment at the deformation front area near Taiwan.</title>
        <authorList>
            <person name="Weng C.Y."/>
            <person name="Chen S.C."/>
            <person name="Lai M.C."/>
            <person name="Wu S.Y."/>
            <person name="Lin S."/>
            <person name="Yang T.F."/>
            <person name="Chen P.C."/>
        </authorList>
    </citation>
    <scope>NUCLEOTIDE SEQUENCE [LARGE SCALE GENOMIC DNA]</scope>
    <source>
        <strain evidence="13 14">CYW4</strain>
    </source>
</reference>
<evidence type="ECO:0000256" key="10">
    <source>
        <dbReference type="ARBA" id="ARBA00034808"/>
    </source>
</evidence>
<dbReference type="GO" id="GO:0005524">
    <property type="term" value="F:ATP binding"/>
    <property type="evidence" value="ECO:0007669"/>
    <property type="project" value="UniProtKB-KW"/>
</dbReference>
<evidence type="ECO:0000259" key="12">
    <source>
        <dbReference type="PROSITE" id="PS51194"/>
    </source>
</evidence>
<dbReference type="InterPro" id="IPR032284">
    <property type="entry name" value="RecQ_Zn-bd"/>
</dbReference>
<dbReference type="InterPro" id="IPR004589">
    <property type="entry name" value="DNA_helicase_ATP-dep_RecQ"/>
</dbReference>
<comment type="catalytic activity">
    <reaction evidence="9">
        <text>Couples ATP hydrolysis with the unwinding of duplex DNA by translocating in the 3'-5' direction.</text>
        <dbReference type="EC" id="5.6.2.4"/>
    </reaction>
</comment>
<evidence type="ECO:0000256" key="5">
    <source>
        <dbReference type="ARBA" id="ARBA00022806"/>
    </source>
</evidence>
<dbReference type="GO" id="GO:0003677">
    <property type="term" value="F:DNA binding"/>
    <property type="evidence" value="ECO:0007669"/>
    <property type="project" value="UniProtKB-KW"/>
</dbReference>
<dbReference type="InterPro" id="IPR014001">
    <property type="entry name" value="Helicase_ATP-bd"/>
</dbReference>
<dbReference type="FunFam" id="3.40.50.300:FF:000296">
    <property type="entry name" value="ATP-dependent DNA helicase RecQ"/>
    <property type="match status" value="1"/>
</dbReference>
<evidence type="ECO:0000313" key="13">
    <source>
        <dbReference type="EMBL" id="RXE55263.1"/>
    </source>
</evidence>
<keyword evidence="5 13" id="KW-0347">Helicase</keyword>
<evidence type="ECO:0000259" key="11">
    <source>
        <dbReference type="PROSITE" id="PS51192"/>
    </source>
</evidence>
<feature type="domain" description="Helicase ATP-binding" evidence="11">
    <location>
        <begin position="25"/>
        <end position="193"/>
    </location>
</feature>
<keyword evidence="4" id="KW-0378">Hydrolase</keyword>
<dbReference type="CDD" id="cd17920">
    <property type="entry name" value="DEXHc_RecQ"/>
    <property type="match status" value="1"/>
</dbReference>
<evidence type="ECO:0000256" key="1">
    <source>
        <dbReference type="ARBA" id="ARBA00005446"/>
    </source>
</evidence>
<dbReference type="PROSITE" id="PS51194">
    <property type="entry name" value="HELICASE_CTER"/>
    <property type="match status" value="1"/>
</dbReference>
<dbReference type="GO" id="GO:0016787">
    <property type="term" value="F:hydrolase activity"/>
    <property type="evidence" value="ECO:0007669"/>
    <property type="project" value="UniProtKB-KW"/>
</dbReference>
<dbReference type="Gene3D" id="3.40.50.300">
    <property type="entry name" value="P-loop containing nucleotide triphosphate hydrolases"/>
    <property type="match status" value="2"/>
</dbReference>
<dbReference type="GO" id="GO:0030894">
    <property type="term" value="C:replisome"/>
    <property type="evidence" value="ECO:0007669"/>
    <property type="project" value="TreeGrafter"/>
</dbReference>
<dbReference type="InterPro" id="IPR027417">
    <property type="entry name" value="P-loop_NTPase"/>
</dbReference>
<dbReference type="GO" id="GO:0005737">
    <property type="term" value="C:cytoplasm"/>
    <property type="evidence" value="ECO:0007669"/>
    <property type="project" value="TreeGrafter"/>
</dbReference>
<evidence type="ECO:0000256" key="9">
    <source>
        <dbReference type="ARBA" id="ARBA00034617"/>
    </source>
</evidence>
<dbReference type="EC" id="5.6.2.4" evidence="10"/>
<keyword evidence="14" id="KW-1185">Reference proteome</keyword>
<dbReference type="PROSITE" id="PS51192">
    <property type="entry name" value="HELICASE_ATP_BIND_1"/>
    <property type="match status" value="1"/>
</dbReference>
<dbReference type="Pfam" id="PF00270">
    <property type="entry name" value="DEAD"/>
    <property type="match status" value="1"/>
</dbReference>
<keyword evidence="8" id="KW-0413">Isomerase</keyword>
<name>A0A498GXK1_9EURY</name>
<dbReference type="EMBL" id="LHQS01000003">
    <property type="protein sequence ID" value="RXE55263.1"/>
    <property type="molecule type" value="Genomic_DNA"/>
</dbReference>
<protein>
    <recommendedName>
        <fullName evidence="10">DNA 3'-5' helicase</fullName>
        <ecNumber evidence="10">5.6.2.4</ecNumber>
    </recommendedName>
</protein>
<keyword evidence="6" id="KW-0067">ATP-binding</keyword>
<evidence type="ECO:0000313" key="14">
    <source>
        <dbReference type="Proteomes" id="UP000290932"/>
    </source>
</evidence>
<comment type="similarity">
    <text evidence="1">Belongs to the helicase family. RecQ subfamily.</text>
</comment>
<evidence type="ECO:0000256" key="8">
    <source>
        <dbReference type="ARBA" id="ARBA00023235"/>
    </source>
</evidence>
<dbReference type="SMART" id="SM00490">
    <property type="entry name" value="HELICc"/>
    <property type="match status" value="1"/>
</dbReference>
<dbReference type="InterPro" id="IPR001650">
    <property type="entry name" value="Helicase_C-like"/>
</dbReference>
<dbReference type="InterPro" id="IPR011545">
    <property type="entry name" value="DEAD/DEAH_box_helicase_dom"/>
</dbReference>
<dbReference type="Proteomes" id="UP000290932">
    <property type="component" value="Unassembled WGS sequence"/>
</dbReference>
<dbReference type="GO" id="GO:0009378">
    <property type="term" value="F:four-way junction helicase activity"/>
    <property type="evidence" value="ECO:0007669"/>
    <property type="project" value="TreeGrafter"/>
</dbReference>
<dbReference type="SMART" id="SM00487">
    <property type="entry name" value="DEXDc"/>
    <property type="match status" value="1"/>
</dbReference>
<dbReference type="OrthoDB" id="114759at2157"/>
<accession>A0A498GXK1</accession>
<dbReference type="PANTHER" id="PTHR13710">
    <property type="entry name" value="DNA HELICASE RECQ FAMILY MEMBER"/>
    <property type="match status" value="1"/>
</dbReference>
<dbReference type="Pfam" id="PF16124">
    <property type="entry name" value="RecQ_Zn_bind"/>
    <property type="match status" value="1"/>
</dbReference>
<comment type="caution">
    <text evidence="13">The sequence shown here is derived from an EMBL/GenBank/DDBJ whole genome shotgun (WGS) entry which is preliminary data.</text>
</comment>
<evidence type="ECO:0000256" key="6">
    <source>
        <dbReference type="ARBA" id="ARBA00022840"/>
    </source>
</evidence>
<dbReference type="RefSeq" id="WP_128694416.1">
    <property type="nucleotide sequence ID" value="NZ_LHQS01000003.1"/>
</dbReference>
<dbReference type="GO" id="GO:0006310">
    <property type="term" value="P:DNA recombination"/>
    <property type="evidence" value="ECO:0007669"/>
    <property type="project" value="InterPro"/>
</dbReference>
<keyword evidence="7" id="KW-0238">DNA-binding</keyword>
<dbReference type="PANTHER" id="PTHR13710:SF105">
    <property type="entry name" value="ATP-DEPENDENT DNA HELICASE Q1"/>
    <property type="match status" value="1"/>
</dbReference>
<sequence>MAPIRLILERYFGHREFQPYQEEIIGDLLKKRDVLAVLATGGGKSLCYQLPALLGDGTTLVVSPLIALMKDQVDELQARGVAAESLNSSVSYTKLRQITTDLAENRISLLYLSPERAVSREFLKAIADVRISLIAIDEAHCISMWGHQFRPEYRDLRLLKERFPDTPVVALTATATPDVREDIIRQLNLCDPKVYVGTFDRKNLRYSVERRGADVYSRIRAYLQQHPGEAGIVYCATRDQTESLARRLKEDGFLALPYHAGLSTRMRSRAQEQFLAGEIPIIAATTAFGMGIDKQDVRFVMHDGMPRDLEAYYQETGRAGRDGKPGDCILFYDEEDERRIRQLIARDYSSELQREIARKKLDAFSGYCKTTECRRRWILSYFGEENGKERCGACDNCTQKRRAKKSGSRAAPRAGII</sequence>
<feature type="domain" description="Helicase C-terminal" evidence="12">
    <location>
        <begin position="214"/>
        <end position="364"/>
    </location>
</feature>
<keyword evidence="2" id="KW-0479">Metal-binding</keyword>
<dbReference type="GO" id="GO:0006281">
    <property type="term" value="P:DNA repair"/>
    <property type="evidence" value="ECO:0007669"/>
    <property type="project" value="TreeGrafter"/>
</dbReference>
<dbReference type="AlphaFoldDB" id="A0A498GXK1"/>
<dbReference type="Pfam" id="PF00271">
    <property type="entry name" value="Helicase_C"/>
    <property type="match status" value="1"/>
</dbReference>
<keyword evidence="3" id="KW-0547">Nucleotide-binding</keyword>